<protein>
    <submittedName>
        <fullName evidence="2">Uncharacterized protein</fullName>
    </submittedName>
</protein>
<organism evidence="2">
    <name type="scientific">uncultured Caudovirales phage</name>
    <dbReference type="NCBI Taxonomy" id="2100421"/>
    <lineage>
        <taxon>Viruses</taxon>
        <taxon>Duplodnaviria</taxon>
        <taxon>Heunggongvirae</taxon>
        <taxon>Uroviricota</taxon>
        <taxon>Caudoviricetes</taxon>
        <taxon>Peduoviridae</taxon>
        <taxon>Maltschvirus</taxon>
        <taxon>Maltschvirus maltsch</taxon>
    </lineage>
</organism>
<sequence length="126" mass="15209">MSDLQQQYNEAKHLWENLVIKHRAYMTSSDWLPSGIKASEDALMDAYMKMKKLNDQIEKEAEKEDDEPYDVVLRVLQEHYDKLEAMDKNTNVFGIMQQIRMEQCYNLEKAMRVWKKYRDDHPEEFN</sequence>
<gene>
    <name evidence="2" type="ORF">UFOVP245_22</name>
</gene>
<accession>A0A6J7WRZ5</accession>
<evidence type="ECO:0000313" key="2">
    <source>
        <dbReference type="EMBL" id="CAB5220751.1"/>
    </source>
</evidence>
<proteinExistence type="predicted"/>
<feature type="coiled-coil region" evidence="1">
    <location>
        <begin position="36"/>
        <end position="67"/>
    </location>
</feature>
<dbReference type="EMBL" id="LR798287">
    <property type="protein sequence ID" value="CAB5220751.1"/>
    <property type="molecule type" value="Genomic_DNA"/>
</dbReference>
<keyword evidence="1" id="KW-0175">Coiled coil</keyword>
<name>A0A6J7WRZ5_9CAUD</name>
<reference evidence="2" key="1">
    <citation type="submission" date="2020-05" db="EMBL/GenBank/DDBJ databases">
        <authorList>
            <person name="Chiriac C."/>
            <person name="Salcher M."/>
            <person name="Ghai R."/>
            <person name="Kavagutti S V."/>
        </authorList>
    </citation>
    <scope>NUCLEOTIDE SEQUENCE</scope>
</reference>
<evidence type="ECO:0000256" key="1">
    <source>
        <dbReference type="SAM" id="Coils"/>
    </source>
</evidence>